<keyword evidence="3" id="KW-1185">Reference proteome</keyword>
<reference evidence="2" key="1">
    <citation type="journal article" date="2021" name="Sci. Adv.">
        <title>The American lobster genome reveals insights on longevity, neural, and immune adaptations.</title>
        <authorList>
            <person name="Polinski J.M."/>
            <person name="Zimin A.V."/>
            <person name="Clark K.F."/>
            <person name="Kohn A.B."/>
            <person name="Sadowski N."/>
            <person name="Timp W."/>
            <person name="Ptitsyn A."/>
            <person name="Khanna P."/>
            <person name="Romanova D.Y."/>
            <person name="Williams P."/>
            <person name="Greenwood S.J."/>
            <person name="Moroz L.L."/>
            <person name="Walt D.R."/>
            <person name="Bodnar A.G."/>
        </authorList>
    </citation>
    <scope>NUCLEOTIDE SEQUENCE</scope>
    <source>
        <strain evidence="2">GMGI-L3</strain>
    </source>
</reference>
<proteinExistence type="predicted"/>
<gene>
    <name evidence="2" type="ORF">Hamer_G000059</name>
</gene>
<accession>A0A8J5TT44</accession>
<protein>
    <submittedName>
        <fullName evidence="2">Uncharacterized protein</fullName>
    </submittedName>
</protein>
<comment type="caution">
    <text evidence="2">The sequence shown here is derived from an EMBL/GenBank/DDBJ whole genome shotgun (WGS) entry which is preliminary data.</text>
</comment>
<dbReference type="Proteomes" id="UP000747542">
    <property type="component" value="Unassembled WGS sequence"/>
</dbReference>
<feature type="compositionally biased region" description="Basic and acidic residues" evidence="1">
    <location>
        <begin position="14"/>
        <end position="29"/>
    </location>
</feature>
<name>A0A8J5TT44_HOMAM</name>
<organism evidence="2 3">
    <name type="scientific">Homarus americanus</name>
    <name type="common">American lobster</name>
    <dbReference type="NCBI Taxonomy" id="6706"/>
    <lineage>
        <taxon>Eukaryota</taxon>
        <taxon>Metazoa</taxon>
        <taxon>Ecdysozoa</taxon>
        <taxon>Arthropoda</taxon>
        <taxon>Crustacea</taxon>
        <taxon>Multicrustacea</taxon>
        <taxon>Malacostraca</taxon>
        <taxon>Eumalacostraca</taxon>
        <taxon>Eucarida</taxon>
        <taxon>Decapoda</taxon>
        <taxon>Pleocyemata</taxon>
        <taxon>Astacidea</taxon>
        <taxon>Nephropoidea</taxon>
        <taxon>Nephropidae</taxon>
        <taxon>Homarus</taxon>
    </lineage>
</organism>
<sequence>MSEMRNVNVWRGSGGKDGHREGQQGKPQAKRDYLDRIVEAWRKINVATVLHNWEPLFANSEVSRAEQIEASGERQSVAALLMDTVEAAWSVPAPGFSDLQALITQYPCKAQPVINALASIHLGDDDGTIDDDIEVLGDLLVEDFDGFDAEVREV</sequence>
<evidence type="ECO:0000256" key="1">
    <source>
        <dbReference type="SAM" id="MobiDB-lite"/>
    </source>
</evidence>
<feature type="region of interest" description="Disordered" evidence="1">
    <location>
        <begin position="1"/>
        <end position="29"/>
    </location>
</feature>
<evidence type="ECO:0000313" key="2">
    <source>
        <dbReference type="EMBL" id="KAG7176867.1"/>
    </source>
</evidence>
<dbReference type="EMBL" id="JAHLQT010002534">
    <property type="protein sequence ID" value="KAG7176867.1"/>
    <property type="molecule type" value="Genomic_DNA"/>
</dbReference>
<evidence type="ECO:0000313" key="3">
    <source>
        <dbReference type="Proteomes" id="UP000747542"/>
    </source>
</evidence>
<dbReference type="AlphaFoldDB" id="A0A8J5TT44"/>